<protein>
    <submittedName>
        <fullName evidence="9">Protein YLS2</fullName>
    </submittedName>
</protein>
<dbReference type="FunFam" id="2.120.10.30:FF:000073">
    <property type="entry name" value="Protein STRICTOSIDINE SYNTHASE-LIKE 6"/>
    <property type="match status" value="1"/>
</dbReference>
<evidence type="ECO:0000256" key="7">
    <source>
        <dbReference type="SAM" id="Phobius"/>
    </source>
</evidence>
<feature type="domain" description="Strictosidine synthase conserved region" evidence="8">
    <location>
        <begin position="179"/>
        <end position="265"/>
    </location>
</feature>
<comment type="caution">
    <text evidence="9">The sequence shown here is derived from an EMBL/GenBank/DDBJ whole genome shotgun (WGS) entry which is preliminary data.</text>
</comment>
<dbReference type="GO" id="GO:0005773">
    <property type="term" value="C:vacuole"/>
    <property type="evidence" value="ECO:0007669"/>
    <property type="project" value="UniProtKB-SubCell"/>
</dbReference>
<comment type="subcellular location">
    <subcellularLocation>
        <location evidence="1">Vacuole</location>
    </subcellularLocation>
</comment>
<evidence type="ECO:0000256" key="1">
    <source>
        <dbReference type="ARBA" id="ARBA00004116"/>
    </source>
</evidence>
<keyword evidence="4" id="KW-0926">Vacuole</keyword>
<accession>A0A6A1UMZ4</accession>
<evidence type="ECO:0000259" key="8">
    <source>
        <dbReference type="Pfam" id="PF03088"/>
    </source>
</evidence>
<evidence type="ECO:0000256" key="2">
    <source>
        <dbReference type="ARBA" id="ARBA00009191"/>
    </source>
</evidence>
<evidence type="ECO:0000256" key="4">
    <source>
        <dbReference type="ARBA" id="ARBA00022554"/>
    </source>
</evidence>
<dbReference type="InterPro" id="IPR018119">
    <property type="entry name" value="Strictosidine_synth_cons-reg"/>
</dbReference>
<proteinExistence type="inferred from homology"/>
<dbReference type="EMBL" id="RXIC02000026">
    <property type="protein sequence ID" value="KAB1201765.1"/>
    <property type="molecule type" value="Genomic_DNA"/>
</dbReference>
<evidence type="ECO:0000256" key="6">
    <source>
        <dbReference type="ARBA" id="ARBA00023180"/>
    </source>
</evidence>
<name>A0A6A1UMZ4_9ROSI</name>
<dbReference type="SUPFAM" id="SSF63829">
    <property type="entry name" value="Calcium-dependent phosphotriesterase"/>
    <property type="match status" value="1"/>
</dbReference>
<dbReference type="InterPro" id="IPR011042">
    <property type="entry name" value="6-blade_b-propeller_TolB-like"/>
</dbReference>
<evidence type="ECO:0000313" key="10">
    <source>
        <dbReference type="Proteomes" id="UP000516437"/>
    </source>
</evidence>
<keyword evidence="3" id="KW-0597">Phosphoprotein</keyword>
<organism evidence="9 10">
    <name type="scientific">Morella rubra</name>
    <name type="common">Chinese bayberry</name>
    <dbReference type="NCBI Taxonomy" id="262757"/>
    <lineage>
        <taxon>Eukaryota</taxon>
        <taxon>Viridiplantae</taxon>
        <taxon>Streptophyta</taxon>
        <taxon>Embryophyta</taxon>
        <taxon>Tracheophyta</taxon>
        <taxon>Spermatophyta</taxon>
        <taxon>Magnoliopsida</taxon>
        <taxon>eudicotyledons</taxon>
        <taxon>Gunneridae</taxon>
        <taxon>Pentapetalae</taxon>
        <taxon>rosids</taxon>
        <taxon>fabids</taxon>
        <taxon>Fagales</taxon>
        <taxon>Myricaceae</taxon>
        <taxon>Morella</taxon>
    </lineage>
</organism>
<dbReference type="GO" id="GO:0016787">
    <property type="term" value="F:hydrolase activity"/>
    <property type="evidence" value="ECO:0007669"/>
    <property type="project" value="TreeGrafter"/>
</dbReference>
<dbReference type="Pfam" id="PF03088">
    <property type="entry name" value="Str_synth"/>
    <property type="match status" value="1"/>
</dbReference>
<dbReference type="GO" id="GO:0012505">
    <property type="term" value="C:endomembrane system"/>
    <property type="evidence" value="ECO:0007669"/>
    <property type="project" value="TreeGrafter"/>
</dbReference>
<dbReference type="AlphaFoldDB" id="A0A6A1UMZ4"/>
<keyword evidence="10" id="KW-1185">Reference proteome</keyword>
<dbReference type="OrthoDB" id="5307922at2759"/>
<evidence type="ECO:0000256" key="3">
    <source>
        <dbReference type="ARBA" id="ARBA00022553"/>
    </source>
</evidence>
<dbReference type="GO" id="GO:0009753">
    <property type="term" value="P:response to jasmonic acid"/>
    <property type="evidence" value="ECO:0007669"/>
    <property type="project" value="UniProtKB-ARBA"/>
</dbReference>
<keyword evidence="7" id="KW-0472">Membrane</keyword>
<evidence type="ECO:0000313" key="9">
    <source>
        <dbReference type="EMBL" id="KAB1201765.1"/>
    </source>
</evidence>
<dbReference type="PANTHER" id="PTHR10426:SF88">
    <property type="entry name" value="ADIPOCYTE PLASMA MEMBRANE-ASSOCIATED PROTEIN HEMOMUCIN-RELATED"/>
    <property type="match status" value="1"/>
</dbReference>
<reference evidence="9 10" key="1">
    <citation type="journal article" date="2019" name="Plant Biotechnol. J.">
        <title>The red bayberry genome and genetic basis of sex determination.</title>
        <authorList>
            <person name="Jia H.M."/>
            <person name="Jia H.J."/>
            <person name="Cai Q.L."/>
            <person name="Wang Y."/>
            <person name="Zhao H.B."/>
            <person name="Yang W.F."/>
            <person name="Wang G.Y."/>
            <person name="Li Y.H."/>
            <person name="Zhan D.L."/>
            <person name="Shen Y.T."/>
            <person name="Niu Q.F."/>
            <person name="Chang L."/>
            <person name="Qiu J."/>
            <person name="Zhao L."/>
            <person name="Xie H.B."/>
            <person name="Fu W.Y."/>
            <person name="Jin J."/>
            <person name="Li X.W."/>
            <person name="Jiao Y."/>
            <person name="Zhou C.C."/>
            <person name="Tu T."/>
            <person name="Chai C.Y."/>
            <person name="Gao J.L."/>
            <person name="Fan L.J."/>
            <person name="van de Weg E."/>
            <person name="Wang J.Y."/>
            <person name="Gao Z.S."/>
        </authorList>
    </citation>
    <scope>NUCLEOTIDE SEQUENCE [LARGE SCALE GENOMIC DNA]</scope>
    <source>
        <tissue evidence="9">Leaves</tissue>
    </source>
</reference>
<evidence type="ECO:0000256" key="5">
    <source>
        <dbReference type="ARBA" id="ARBA00022729"/>
    </source>
</evidence>
<keyword evidence="7" id="KW-1133">Transmembrane helix</keyword>
<gene>
    <name evidence="9" type="ORF">CJ030_MR8G007402</name>
</gene>
<keyword evidence="6" id="KW-0325">Glycoprotein</keyword>
<dbReference type="Proteomes" id="UP000516437">
    <property type="component" value="Chromosome 8"/>
</dbReference>
<dbReference type="Pfam" id="PF20067">
    <property type="entry name" value="SSL_N"/>
    <property type="match status" value="1"/>
</dbReference>
<dbReference type="PANTHER" id="PTHR10426">
    <property type="entry name" value="STRICTOSIDINE SYNTHASE-RELATED"/>
    <property type="match status" value="1"/>
</dbReference>
<comment type="similarity">
    <text evidence="2">Belongs to the strictosidine synthase family.</text>
</comment>
<sequence>MSVSKNSKADSRPNSSKIISKRKTSWSFTFFVTALVPIIAGTIFYRLDSFDPAPLPSDVLTRHVVAVPSRNDRMLRGSELVGEGSLLGPEDVAYDPSSGVIYTGCADGWIYRVTVNDSASDMAVEKWINTGGRPLGIAVGGNGEVVVADSEKGLLKVTAEGTVEPLTDEANGQKFKLTDGVDVAHNGIVYFTDASYKYSVNEFLWDILEGKPHGRLLSYDPATKRTELLIPNLYFANGVAVSPDQNHVIFCETPLRRCRKYHLQGKEKGRVDDFVDNLPGFPDNIRYDGEGHYWIGLSMEYTDSWHFALSYPFIRKCVAIMMKYLGPPPMEKNGGVLAVDLAGKPAAHYYDPELSLVTSGIRIGDHLYGGSFFYPYIIRLNLNQHPAT</sequence>
<keyword evidence="5" id="KW-0732">Signal</keyword>
<keyword evidence="7" id="KW-0812">Transmembrane</keyword>
<feature type="transmembrane region" description="Helical" evidence="7">
    <location>
        <begin position="26"/>
        <end position="47"/>
    </location>
</feature>
<dbReference type="Gene3D" id="2.120.10.30">
    <property type="entry name" value="TolB, C-terminal domain"/>
    <property type="match status" value="1"/>
</dbReference>